<evidence type="ECO:0000313" key="1">
    <source>
        <dbReference type="EMBL" id="CAC5397420.1"/>
    </source>
</evidence>
<protein>
    <submittedName>
        <fullName evidence="1">Uncharacterized protein</fullName>
    </submittedName>
</protein>
<proteinExistence type="predicted"/>
<gene>
    <name evidence="1" type="ORF">MCOR_31852</name>
</gene>
<dbReference type="EMBL" id="CACVKT020005675">
    <property type="protein sequence ID" value="CAC5397420.1"/>
    <property type="molecule type" value="Genomic_DNA"/>
</dbReference>
<keyword evidence="2" id="KW-1185">Reference proteome</keyword>
<name>A0A6J8CRD1_MYTCO</name>
<organism evidence="1 2">
    <name type="scientific">Mytilus coruscus</name>
    <name type="common">Sea mussel</name>
    <dbReference type="NCBI Taxonomy" id="42192"/>
    <lineage>
        <taxon>Eukaryota</taxon>
        <taxon>Metazoa</taxon>
        <taxon>Spiralia</taxon>
        <taxon>Lophotrochozoa</taxon>
        <taxon>Mollusca</taxon>
        <taxon>Bivalvia</taxon>
        <taxon>Autobranchia</taxon>
        <taxon>Pteriomorphia</taxon>
        <taxon>Mytilida</taxon>
        <taxon>Mytiloidea</taxon>
        <taxon>Mytilidae</taxon>
        <taxon>Mytilinae</taxon>
        <taxon>Mytilus</taxon>
    </lineage>
</organism>
<dbReference type="Proteomes" id="UP000507470">
    <property type="component" value="Unassembled WGS sequence"/>
</dbReference>
<evidence type="ECO:0000313" key="2">
    <source>
        <dbReference type="Proteomes" id="UP000507470"/>
    </source>
</evidence>
<dbReference type="OrthoDB" id="10029313at2759"/>
<dbReference type="AlphaFoldDB" id="A0A6J8CRD1"/>
<sequence>MSYNVDLITDTDEFCRKLRLREFFGNTNHEDGFLVRNKNGTNPQPNRDKQFEEYINCLKQTANTNSVDTHVKSNLPKAQQKAIKNLQNDESNIIKEADKGGGIVIMDKDHYKEMVLNQIEDGVFYQKLNGNRDKSIMSKIRKLIKEYSNSLTNKEIDYLKFLRLKPAIFTAFRKFTNPRKYKIIWKTVILCILKSTGLLI</sequence>
<reference evidence="1 2" key="1">
    <citation type="submission" date="2020-06" db="EMBL/GenBank/DDBJ databases">
        <authorList>
            <person name="Li R."/>
            <person name="Bekaert M."/>
        </authorList>
    </citation>
    <scope>NUCLEOTIDE SEQUENCE [LARGE SCALE GENOMIC DNA]</scope>
    <source>
        <strain evidence="2">wild</strain>
    </source>
</reference>
<accession>A0A6J8CRD1</accession>